<dbReference type="OrthoDB" id="9810387at2"/>
<evidence type="ECO:0000313" key="2">
    <source>
        <dbReference type="Proteomes" id="UP000199423"/>
    </source>
</evidence>
<organism evidence="1 2">
    <name type="scientific">Hyphomicrobium facile</name>
    <dbReference type="NCBI Taxonomy" id="51670"/>
    <lineage>
        <taxon>Bacteria</taxon>
        <taxon>Pseudomonadati</taxon>
        <taxon>Pseudomonadota</taxon>
        <taxon>Alphaproteobacteria</taxon>
        <taxon>Hyphomicrobiales</taxon>
        <taxon>Hyphomicrobiaceae</taxon>
        <taxon>Hyphomicrobium</taxon>
    </lineage>
</organism>
<reference evidence="2" key="1">
    <citation type="submission" date="2016-10" db="EMBL/GenBank/DDBJ databases">
        <authorList>
            <person name="Varghese N."/>
            <person name="Submissions S."/>
        </authorList>
    </citation>
    <scope>NUCLEOTIDE SEQUENCE [LARGE SCALE GENOMIC DNA]</scope>
    <source>
        <strain evidence="2">DSM 1565</strain>
    </source>
</reference>
<dbReference type="EMBL" id="FPCH01000001">
    <property type="protein sequence ID" value="SFV29232.1"/>
    <property type="molecule type" value="Genomic_DNA"/>
</dbReference>
<protein>
    <recommendedName>
        <fullName evidence="3">DUF1476 domain-containing protein</fullName>
    </recommendedName>
</protein>
<accession>A0A1I7N3I1</accession>
<dbReference type="Proteomes" id="UP000199423">
    <property type="component" value="Unassembled WGS sequence"/>
</dbReference>
<name>A0A1I7N3I1_9HYPH</name>
<dbReference type="PIRSF" id="PIRSF031780">
    <property type="entry name" value="UCP031780"/>
    <property type="match status" value="1"/>
</dbReference>
<dbReference type="STRING" id="51670.SAMN04488557_1201"/>
<dbReference type="AlphaFoldDB" id="A0A1I7N3I1"/>
<dbReference type="InterPro" id="IPR009945">
    <property type="entry name" value="ATPase_inh_sub_z"/>
</dbReference>
<dbReference type="Pfam" id="PF07345">
    <property type="entry name" value="ATPaseInh_sub_z"/>
    <property type="match status" value="1"/>
</dbReference>
<proteinExistence type="predicted"/>
<evidence type="ECO:0000313" key="1">
    <source>
        <dbReference type="EMBL" id="SFV29232.1"/>
    </source>
</evidence>
<dbReference type="Gene3D" id="1.10.790.20">
    <property type="entry name" value="Domain of unknown function DUF1476"/>
    <property type="match status" value="1"/>
</dbReference>
<dbReference type="InterPro" id="IPR038293">
    <property type="entry name" value="ATPase_inh_sub_z_sf"/>
</dbReference>
<evidence type="ECO:0008006" key="3">
    <source>
        <dbReference type="Google" id="ProtNLM"/>
    </source>
</evidence>
<sequence>MTTFDNRERGFESKFAHDEDLRFRAESRRNKAIAEWAGAKLGLAGDALEAYVKEVRKADLAEAGDDDVFRKVKGDLAAKGIAVSDTEIRAFMAEALAKAVSDIESAKS</sequence>
<gene>
    <name evidence="1" type="ORF">SAMN04488557_1201</name>
</gene>
<keyword evidence="2" id="KW-1185">Reference proteome</keyword>
<dbReference type="RefSeq" id="WP_092865436.1">
    <property type="nucleotide sequence ID" value="NZ_FPCH01000001.1"/>
</dbReference>